<reference evidence="1 2" key="1">
    <citation type="journal article" date="2019" name="Commun. Biol.">
        <title>The bagworm genome reveals a unique fibroin gene that provides high tensile strength.</title>
        <authorList>
            <person name="Kono N."/>
            <person name="Nakamura H."/>
            <person name="Ohtoshi R."/>
            <person name="Tomita M."/>
            <person name="Numata K."/>
            <person name="Arakawa K."/>
        </authorList>
    </citation>
    <scope>NUCLEOTIDE SEQUENCE [LARGE SCALE GENOMIC DNA]</scope>
</reference>
<dbReference type="EMBL" id="BGZK01000511">
    <property type="protein sequence ID" value="GBP47831.1"/>
    <property type="molecule type" value="Genomic_DNA"/>
</dbReference>
<protein>
    <submittedName>
        <fullName evidence="1">Uncharacterized protein</fullName>
    </submittedName>
</protein>
<proteinExistence type="predicted"/>
<organism evidence="1 2">
    <name type="scientific">Eumeta variegata</name>
    <name type="common">Bagworm moth</name>
    <name type="synonym">Eumeta japonica</name>
    <dbReference type="NCBI Taxonomy" id="151549"/>
    <lineage>
        <taxon>Eukaryota</taxon>
        <taxon>Metazoa</taxon>
        <taxon>Ecdysozoa</taxon>
        <taxon>Arthropoda</taxon>
        <taxon>Hexapoda</taxon>
        <taxon>Insecta</taxon>
        <taxon>Pterygota</taxon>
        <taxon>Neoptera</taxon>
        <taxon>Endopterygota</taxon>
        <taxon>Lepidoptera</taxon>
        <taxon>Glossata</taxon>
        <taxon>Ditrysia</taxon>
        <taxon>Tineoidea</taxon>
        <taxon>Psychidae</taxon>
        <taxon>Oiketicinae</taxon>
        <taxon>Eumeta</taxon>
    </lineage>
</organism>
<dbReference type="Proteomes" id="UP000299102">
    <property type="component" value="Unassembled WGS sequence"/>
</dbReference>
<evidence type="ECO:0000313" key="2">
    <source>
        <dbReference type="Proteomes" id="UP000299102"/>
    </source>
</evidence>
<accession>A0A4C1W9W6</accession>
<name>A0A4C1W9W6_EUMVA</name>
<keyword evidence="2" id="KW-1185">Reference proteome</keyword>
<sequence length="68" mass="8047">MLVEIKPPTPARYGRELFTTFDVATTSATRNSFYETWSVWCNLAQAIGQFVHYEDRTRHRRVRVLRVT</sequence>
<comment type="caution">
    <text evidence="1">The sequence shown here is derived from an EMBL/GenBank/DDBJ whole genome shotgun (WGS) entry which is preliminary data.</text>
</comment>
<gene>
    <name evidence="1" type="ORF">EVAR_43522_1</name>
</gene>
<dbReference type="AlphaFoldDB" id="A0A4C1W9W6"/>
<evidence type="ECO:0000313" key="1">
    <source>
        <dbReference type="EMBL" id="GBP47831.1"/>
    </source>
</evidence>